<dbReference type="GO" id="GO:0006508">
    <property type="term" value="P:proteolysis"/>
    <property type="evidence" value="ECO:0007669"/>
    <property type="project" value="UniProtKB-KW"/>
</dbReference>
<feature type="region of interest" description="Disordered" evidence="5">
    <location>
        <begin position="455"/>
        <end position="499"/>
    </location>
</feature>
<comment type="similarity">
    <text evidence="1">Belongs to the peptidase C48 family.</text>
</comment>
<evidence type="ECO:0000259" key="6">
    <source>
        <dbReference type="PROSITE" id="PS50600"/>
    </source>
</evidence>
<evidence type="ECO:0000256" key="4">
    <source>
        <dbReference type="ARBA" id="ARBA00022807"/>
    </source>
</evidence>
<feature type="compositionally biased region" description="Polar residues" evidence="5">
    <location>
        <begin position="150"/>
        <end position="167"/>
    </location>
</feature>
<dbReference type="PANTHER" id="PTHR12606:SF141">
    <property type="entry name" value="GH15225P-RELATED"/>
    <property type="match status" value="1"/>
</dbReference>
<dbReference type="GO" id="GO:0016926">
    <property type="term" value="P:protein desumoylation"/>
    <property type="evidence" value="ECO:0007669"/>
    <property type="project" value="TreeGrafter"/>
</dbReference>
<evidence type="ECO:0000256" key="3">
    <source>
        <dbReference type="ARBA" id="ARBA00022801"/>
    </source>
</evidence>
<proteinExistence type="inferred from homology"/>
<evidence type="ECO:0000256" key="1">
    <source>
        <dbReference type="ARBA" id="ARBA00005234"/>
    </source>
</evidence>
<dbReference type="Pfam" id="PF02902">
    <property type="entry name" value="Peptidase_C48"/>
    <property type="match status" value="1"/>
</dbReference>
<keyword evidence="8" id="KW-1185">Reference proteome</keyword>
<dbReference type="Proteomes" id="UP001056012">
    <property type="component" value="Chromosome 2"/>
</dbReference>
<keyword evidence="4" id="KW-0788">Thiol protease</keyword>
<feature type="region of interest" description="Disordered" evidence="5">
    <location>
        <begin position="128"/>
        <end position="201"/>
    </location>
</feature>
<dbReference type="VEuPathDB" id="FungiDB:yc1106_03257"/>
<dbReference type="GO" id="GO:0005634">
    <property type="term" value="C:nucleus"/>
    <property type="evidence" value="ECO:0007669"/>
    <property type="project" value="TreeGrafter"/>
</dbReference>
<evidence type="ECO:0000313" key="7">
    <source>
        <dbReference type="EMBL" id="USP75983.1"/>
    </source>
</evidence>
<reference evidence="7" key="1">
    <citation type="submission" date="2021-12" db="EMBL/GenBank/DDBJ databases">
        <title>Curvularia clavata genome.</title>
        <authorList>
            <person name="Cao Y."/>
        </authorList>
    </citation>
    <scope>NUCLEOTIDE SEQUENCE</scope>
    <source>
        <strain evidence="7">Yc1106</strain>
    </source>
</reference>
<name>A0A9Q9DQ70_CURCL</name>
<evidence type="ECO:0000313" key="8">
    <source>
        <dbReference type="Proteomes" id="UP001056012"/>
    </source>
</evidence>
<feature type="region of interest" description="Disordered" evidence="5">
    <location>
        <begin position="1"/>
        <end position="24"/>
    </location>
</feature>
<dbReference type="Gene3D" id="3.40.395.10">
    <property type="entry name" value="Adenoviral Proteinase, Chain A"/>
    <property type="match status" value="1"/>
</dbReference>
<gene>
    <name evidence="7" type="ORF">yc1106_03257</name>
</gene>
<feature type="region of interest" description="Disordered" evidence="5">
    <location>
        <begin position="215"/>
        <end position="251"/>
    </location>
</feature>
<evidence type="ECO:0000256" key="2">
    <source>
        <dbReference type="ARBA" id="ARBA00022670"/>
    </source>
</evidence>
<feature type="compositionally biased region" description="Polar residues" evidence="5">
    <location>
        <begin position="1"/>
        <end position="11"/>
    </location>
</feature>
<keyword evidence="3" id="KW-0378">Hydrolase</keyword>
<protein>
    <recommendedName>
        <fullName evidence="6">Ubiquitin-like protease family profile domain-containing protein</fullName>
    </recommendedName>
</protein>
<dbReference type="EMBL" id="CP089275">
    <property type="protein sequence ID" value="USP75983.1"/>
    <property type="molecule type" value="Genomic_DNA"/>
</dbReference>
<sequence>MSNKRSYSAFLSSAPEDASDTLNGFDAHQLHAQQSTTSQSPYRHIPGAWPEGSSVFQDVAPEPPSPSVFTTVSQWVSTMSISTLLSLPRYIANSFLRPQNIKAVSIISSTGSSKRRFVAACLADNDVTTRSPSERARAHQARRQNQTRAFSASQTRNRTTSPQQSRKPTAPVQPITQLPITHIGSGPDPSSTSLHKFDTDIDDDADTSIDFSFEDILTSTPPRNPQTDSPLHISWNSPQTLPSASHVSPVLRKQPKLLSPLSRRSSGLPCSVGQVFQKPASSYTKGRMETARQTIHCVPKKPTTTPLRRQLVKLQLITRQQHLEATRQAESLIETADQGFTESEPTKITPAEAVDQDLSYLPDAPSPLNAEVPSKVEGLSHDPNAEVAAPEFEYENDLSFLADAPSPRRVRWTKHAGTKSFYYDEKVSDMLDSTLEIIQSSPVRGIWHNFQYDEQTQSDDTSPAFRSSSAESPKAAAVESQVNDGGFHGVPPDTFDASDDSLEESALSLELVQDLQNEFKAKLALAPPPPPPKPLITPLSAEEREILHTAAANTSNGLKADKWVIEQKLYARDFATLLPRLFNGDPRAWLNDNIVNEYLSILVAAKKKEAGFIHKRGGPAPPVHAFSSFWYSTPDTSRWSNRFQLKGKQYLDAQLILYPICDRGHWRLLAVYPQKRSIEYLDSMDLSGEPYLDKLDEYLQKELGDLYIADEWTKSTTQRSTQQMNGSDCGVFTLMNALALLRGDDTKLVLATNGMDEARRRIAATLLAGHPTTELD</sequence>
<keyword evidence="2" id="KW-0645">Protease</keyword>
<dbReference type="GO" id="GO:0016929">
    <property type="term" value="F:deSUMOylase activity"/>
    <property type="evidence" value="ECO:0007669"/>
    <property type="project" value="TreeGrafter"/>
</dbReference>
<dbReference type="PROSITE" id="PS50600">
    <property type="entry name" value="ULP_PROTEASE"/>
    <property type="match status" value="1"/>
</dbReference>
<dbReference type="InterPro" id="IPR003653">
    <property type="entry name" value="Peptidase_C48_C"/>
</dbReference>
<dbReference type="OrthoDB" id="1939479at2759"/>
<dbReference type="InterPro" id="IPR038765">
    <property type="entry name" value="Papain-like_cys_pep_sf"/>
</dbReference>
<organism evidence="7 8">
    <name type="scientific">Curvularia clavata</name>
    <dbReference type="NCBI Taxonomy" id="95742"/>
    <lineage>
        <taxon>Eukaryota</taxon>
        <taxon>Fungi</taxon>
        <taxon>Dikarya</taxon>
        <taxon>Ascomycota</taxon>
        <taxon>Pezizomycotina</taxon>
        <taxon>Dothideomycetes</taxon>
        <taxon>Pleosporomycetidae</taxon>
        <taxon>Pleosporales</taxon>
        <taxon>Pleosporineae</taxon>
        <taxon>Pleosporaceae</taxon>
        <taxon>Curvularia</taxon>
    </lineage>
</organism>
<feature type="compositionally biased region" description="Polar residues" evidence="5">
    <location>
        <begin position="455"/>
        <end position="471"/>
    </location>
</feature>
<feature type="domain" description="Ubiquitin-like protease family profile" evidence="6">
    <location>
        <begin position="567"/>
        <end position="740"/>
    </location>
</feature>
<accession>A0A9Q9DQ70</accession>
<dbReference type="SUPFAM" id="SSF54001">
    <property type="entry name" value="Cysteine proteinases"/>
    <property type="match status" value="1"/>
</dbReference>
<dbReference type="AlphaFoldDB" id="A0A9Q9DQ70"/>
<feature type="compositionally biased region" description="Polar residues" evidence="5">
    <location>
        <begin position="217"/>
        <end position="246"/>
    </location>
</feature>
<evidence type="ECO:0000256" key="5">
    <source>
        <dbReference type="SAM" id="MobiDB-lite"/>
    </source>
</evidence>
<dbReference type="PANTHER" id="PTHR12606">
    <property type="entry name" value="SENTRIN/SUMO-SPECIFIC PROTEASE"/>
    <property type="match status" value="1"/>
</dbReference>